<evidence type="ECO:0000313" key="2">
    <source>
        <dbReference type="Proteomes" id="UP001341840"/>
    </source>
</evidence>
<gene>
    <name evidence="1" type="ORF">PIB30_036958</name>
</gene>
<proteinExistence type="predicted"/>
<name>A0ABU6VCE9_9FABA</name>
<dbReference type="EMBL" id="JASCZI010151218">
    <property type="protein sequence ID" value="MED6171047.1"/>
    <property type="molecule type" value="Genomic_DNA"/>
</dbReference>
<accession>A0ABU6VCE9</accession>
<evidence type="ECO:0000313" key="1">
    <source>
        <dbReference type="EMBL" id="MED6171047.1"/>
    </source>
</evidence>
<organism evidence="1 2">
    <name type="scientific">Stylosanthes scabra</name>
    <dbReference type="NCBI Taxonomy" id="79078"/>
    <lineage>
        <taxon>Eukaryota</taxon>
        <taxon>Viridiplantae</taxon>
        <taxon>Streptophyta</taxon>
        <taxon>Embryophyta</taxon>
        <taxon>Tracheophyta</taxon>
        <taxon>Spermatophyta</taxon>
        <taxon>Magnoliopsida</taxon>
        <taxon>eudicotyledons</taxon>
        <taxon>Gunneridae</taxon>
        <taxon>Pentapetalae</taxon>
        <taxon>rosids</taxon>
        <taxon>fabids</taxon>
        <taxon>Fabales</taxon>
        <taxon>Fabaceae</taxon>
        <taxon>Papilionoideae</taxon>
        <taxon>50 kb inversion clade</taxon>
        <taxon>dalbergioids sensu lato</taxon>
        <taxon>Dalbergieae</taxon>
        <taxon>Pterocarpus clade</taxon>
        <taxon>Stylosanthes</taxon>
    </lineage>
</organism>
<comment type="caution">
    <text evidence="1">The sequence shown here is derived from an EMBL/GenBank/DDBJ whole genome shotgun (WGS) entry which is preliminary data.</text>
</comment>
<keyword evidence="2" id="KW-1185">Reference proteome</keyword>
<sequence length="188" mass="19897">MAATNCERSSREGENEARRWWGRGGERKCFYQNGKGRGVVLSVKLGKAPNLKFLTLILSTTKPSEAVCKYVGVPLCIDVIVRDDLAANGLAVGRALVAMAVGTTWLCCGVFSLLGVASCHLRLSSSAPSSAKAMSCHRRLLRMSSSHQRGPCNALRNVAVQSCSAVAQARSAVALSQAHSAVQLPATP</sequence>
<dbReference type="Proteomes" id="UP001341840">
    <property type="component" value="Unassembled WGS sequence"/>
</dbReference>
<reference evidence="1 2" key="1">
    <citation type="journal article" date="2023" name="Plants (Basel)">
        <title>Bridging the Gap: Combining Genomics and Transcriptomics Approaches to Understand Stylosanthes scabra, an Orphan Legume from the Brazilian Caatinga.</title>
        <authorList>
            <person name="Ferreira-Neto J.R.C."/>
            <person name="da Silva M.D."/>
            <person name="Binneck E."/>
            <person name="de Melo N.F."/>
            <person name="da Silva R.H."/>
            <person name="de Melo A.L.T.M."/>
            <person name="Pandolfi V."/>
            <person name="Bustamante F.O."/>
            <person name="Brasileiro-Vidal A.C."/>
            <person name="Benko-Iseppon A.M."/>
        </authorList>
    </citation>
    <scope>NUCLEOTIDE SEQUENCE [LARGE SCALE GENOMIC DNA]</scope>
    <source>
        <tissue evidence="1">Leaves</tissue>
    </source>
</reference>
<protein>
    <submittedName>
        <fullName evidence="1">Uncharacterized protein</fullName>
    </submittedName>
</protein>